<dbReference type="HOGENOM" id="CLU_109846_0_0_9"/>
<evidence type="ECO:0000256" key="1">
    <source>
        <dbReference type="SAM" id="Phobius"/>
    </source>
</evidence>
<reference evidence="2 3" key="1">
    <citation type="submission" date="2011-04" db="EMBL/GenBank/DDBJ databases">
        <title>The complete genome of Thermodesulfobium narugense DSM 14796.</title>
        <authorList>
            <consortium name="US DOE Joint Genome Institute (JGI-PGF)"/>
            <person name="Lucas S."/>
            <person name="Han J."/>
            <person name="Lapidus A."/>
            <person name="Bruce D."/>
            <person name="Goodwin L."/>
            <person name="Pitluck S."/>
            <person name="Peters L."/>
            <person name="Kyrpides N."/>
            <person name="Mavromatis K."/>
            <person name="Pagani I."/>
            <person name="Ivanova N."/>
            <person name="Ovchinnikova G."/>
            <person name="Zhang X."/>
            <person name="Saunders L."/>
            <person name="Detter J.C."/>
            <person name="Tapia R."/>
            <person name="Han C."/>
            <person name="Land M."/>
            <person name="Hauser L."/>
            <person name="Markowitz V."/>
            <person name="Cheng J.-F."/>
            <person name="Hugenholtz P."/>
            <person name="Woyke T."/>
            <person name="Wu D."/>
            <person name="Spring S."/>
            <person name="Schroeder M."/>
            <person name="Brambilla E."/>
            <person name="Klenk H.-P."/>
            <person name="Eisen J.A."/>
        </authorList>
    </citation>
    <scope>NUCLEOTIDE SEQUENCE [LARGE SCALE GENOMIC DNA]</scope>
    <source>
        <strain evidence="2 3">DSM 14796</strain>
    </source>
</reference>
<evidence type="ECO:0000313" key="2">
    <source>
        <dbReference type="EMBL" id="AEE13725.1"/>
    </source>
</evidence>
<dbReference type="Proteomes" id="UP000011765">
    <property type="component" value="Chromosome"/>
</dbReference>
<feature type="transmembrane region" description="Helical" evidence="1">
    <location>
        <begin position="7"/>
        <end position="27"/>
    </location>
</feature>
<keyword evidence="1" id="KW-0472">Membrane</keyword>
<sequence length="172" mass="20237">MVLRYTFFRTLSLFIVYLLVFLLFLFGTLDEFGIISAGHFENGFKHFSFAIICFLATIFVFGAIIDLLNTKQIEVYRDRVVKRVKIPFPMQRDKVIYYKRASFLLASMGISFSEAKTFFCWPNKNLIIETSRFKKEDEARFIKFLAQISGRNENEFLRPFETDGTSQKLIKE</sequence>
<gene>
    <name evidence="2" type="ORF">Thena_0073</name>
</gene>
<feature type="transmembrane region" description="Helical" evidence="1">
    <location>
        <begin position="47"/>
        <end position="69"/>
    </location>
</feature>
<proteinExistence type="predicted"/>
<dbReference type="STRING" id="747365.Thena_0073"/>
<dbReference type="AlphaFoldDB" id="M1E5S0"/>
<keyword evidence="1" id="KW-1133">Transmembrane helix</keyword>
<dbReference type="eggNOG" id="ENOG502ZEE5">
    <property type="taxonomic scope" value="Bacteria"/>
</dbReference>
<name>M1E5S0_9BACT</name>
<evidence type="ECO:0000313" key="3">
    <source>
        <dbReference type="Proteomes" id="UP000011765"/>
    </source>
</evidence>
<dbReference type="RefSeq" id="WP_013755455.1">
    <property type="nucleotide sequence ID" value="NC_015499.1"/>
</dbReference>
<dbReference type="OrthoDB" id="9847388at2"/>
<keyword evidence="3" id="KW-1185">Reference proteome</keyword>
<organism evidence="2 3">
    <name type="scientific">Thermodesulfobium narugense DSM 14796</name>
    <dbReference type="NCBI Taxonomy" id="747365"/>
    <lineage>
        <taxon>Bacteria</taxon>
        <taxon>Pseudomonadati</taxon>
        <taxon>Thermodesulfobiota</taxon>
        <taxon>Thermodesulfobiia</taxon>
        <taxon>Thermodesulfobiales</taxon>
        <taxon>Thermodesulfobiaceae</taxon>
        <taxon>Thermodesulfobium</taxon>
    </lineage>
</organism>
<accession>M1E5S0</accession>
<protein>
    <submittedName>
        <fullName evidence="2">Uncharacterized protein</fullName>
    </submittedName>
</protein>
<dbReference type="KEGG" id="tnr:Thena_0073"/>
<dbReference type="EMBL" id="CP002690">
    <property type="protein sequence ID" value="AEE13725.1"/>
    <property type="molecule type" value="Genomic_DNA"/>
</dbReference>
<keyword evidence="1" id="KW-0812">Transmembrane</keyword>